<evidence type="ECO:0000313" key="1">
    <source>
        <dbReference type="EMBL" id="CUM99391.1"/>
    </source>
</evidence>
<dbReference type="RefSeq" id="WP_155511621.1">
    <property type="nucleotide sequence ID" value="NZ_CYXY01000010.1"/>
</dbReference>
<proteinExistence type="predicted"/>
<protein>
    <submittedName>
        <fullName evidence="1">Uncharacterized protein</fullName>
    </submittedName>
</protein>
<gene>
    <name evidence="1" type="ORF">ERS852571_01866</name>
</gene>
<evidence type="ECO:0000313" key="2">
    <source>
        <dbReference type="Proteomes" id="UP000095553"/>
    </source>
</evidence>
<name>A0A173T9Q5_ANAHA</name>
<dbReference type="AlphaFoldDB" id="A0A173T9Q5"/>
<dbReference type="Proteomes" id="UP000095553">
    <property type="component" value="Unassembled WGS sequence"/>
</dbReference>
<accession>A0A173T9Q5</accession>
<dbReference type="EMBL" id="CYXY01000010">
    <property type="protein sequence ID" value="CUM99391.1"/>
    <property type="molecule type" value="Genomic_DNA"/>
</dbReference>
<sequence length="49" mass="5698">MANAVAVRDYGDQYQALVFWKYALDLLKKDSDIKNIGYEYDELNPLTIL</sequence>
<reference evidence="1 2" key="1">
    <citation type="submission" date="2015-09" db="EMBL/GenBank/DDBJ databases">
        <authorList>
            <consortium name="Pathogen Informatics"/>
        </authorList>
    </citation>
    <scope>NUCLEOTIDE SEQUENCE [LARGE SCALE GENOMIC DNA]</scope>
    <source>
        <strain evidence="1 2">2789STDY5834959</strain>
    </source>
</reference>
<organism evidence="1 2">
    <name type="scientific">Anaerostipes hadrus</name>
    <dbReference type="NCBI Taxonomy" id="649756"/>
    <lineage>
        <taxon>Bacteria</taxon>
        <taxon>Bacillati</taxon>
        <taxon>Bacillota</taxon>
        <taxon>Clostridia</taxon>
        <taxon>Lachnospirales</taxon>
        <taxon>Lachnospiraceae</taxon>
        <taxon>Anaerostipes</taxon>
    </lineage>
</organism>